<feature type="compositionally biased region" description="Basic and acidic residues" evidence="1">
    <location>
        <begin position="551"/>
        <end position="563"/>
    </location>
</feature>
<feature type="region of interest" description="Disordered" evidence="1">
    <location>
        <begin position="535"/>
        <end position="569"/>
    </location>
</feature>
<dbReference type="AlphaFoldDB" id="A0A7J6RLS7"/>
<name>A0A7J6RLS7_PEROL</name>
<accession>A0A7J6RLS7</accession>
<evidence type="ECO:0000313" key="4">
    <source>
        <dbReference type="Proteomes" id="UP000574390"/>
    </source>
</evidence>
<keyword evidence="2" id="KW-0732">Signal</keyword>
<evidence type="ECO:0000256" key="1">
    <source>
        <dbReference type="SAM" id="MobiDB-lite"/>
    </source>
</evidence>
<feature type="compositionally biased region" description="Low complexity" evidence="1">
    <location>
        <begin position="99"/>
        <end position="113"/>
    </location>
</feature>
<evidence type="ECO:0000256" key="2">
    <source>
        <dbReference type="SAM" id="SignalP"/>
    </source>
</evidence>
<feature type="chain" id="PRO_5029461877" description="AP2/ERF domain-containing protein" evidence="2">
    <location>
        <begin position="23"/>
        <end position="582"/>
    </location>
</feature>
<feature type="region of interest" description="Disordered" evidence="1">
    <location>
        <begin position="226"/>
        <end position="284"/>
    </location>
</feature>
<organism evidence="3 4">
    <name type="scientific">Perkinsus olseni</name>
    <name type="common">Perkinsus atlanticus</name>
    <dbReference type="NCBI Taxonomy" id="32597"/>
    <lineage>
        <taxon>Eukaryota</taxon>
        <taxon>Sar</taxon>
        <taxon>Alveolata</taxon>
        <taxon>Perkinsozoa</taxon>
        <taxon>Perkinsea</taxon>
        <taxon>Perkinsida</taxon>
        <taxon>Perkinsidae</taxon>
        <taxon>Perkinsus</taxon>
    </lineage>
</organism>
<sequence>MLTEFPSVVWAFFSLLTGQSRAFEVEGCFYQRGYRASREDGLMSSPSNALNSDAQKDSTSSTTTAAAVVKDAGASTQHPPPPPPPQQQQGCDSDRPPLQQQATSSTETTATTQNHPHQDATFARLPSPGIEPGTDPLYLLDQTLQQLVGLLGVLSRERQTLILQRRELQEEWKKFHTAKATAPGLPPAAAIPTGTSLGTVGGLQRMNSMVAHANARALQAVRESYAADPSDATTRKRPAAAAGPSMPLGWSKRSRTESSRPERPVDSTEDPIPSALPGYFKLRNGEPPTARVKWPYREEEADREVQLLSGFPQDEIVEVLLNDPSRRRSPGRRSRHRGVSWVAQSERVKMEMEVMGGPRSKLDSPVDGRRKVADEKLLFAQIRLRESAGNGGEISKKYGVKAATWRRQRKSLGESDFSDVAVGAQDAKSEVPSPEASEAPHSSESDGRHSGDRPGENSVNPSKAMIEVGRNEGVYYNKSSRTWYIRVSDTGGRVRTKGFSIPRLGLHDAFEAAVKFRRQLDGSMNGVKAEISTIAEGTPTSTQVSSPGVCREGREHRGERSPEEEAAAAVRAAAGEYDYSLL</sequence>
<feature type="compositionally biased region" description="Low complexity" evidence="1">
    <location>
        <begin position="57"/>
        <end position="76"/>
    </location>
</feature>
<protein>
    <recommendedName>
        <fullName evidence="5">AP2/ERF domain-containing protein</fullName>
    </recommendedName>
</protein>
<dbReference type="Proteomes" id="UP000574390">
    <property type="component" value="Unassembled WGS sequence"/>
</dbReference>
<feature type="compositionally biased region" description="Low complexity" evidence="1">
    <location>
        <begin position="430"/>
        <end position="440"/>
    </location>
</feature>
<gene>
    <name evidence="3" type="ORF">FOZ62_001576</name>
</gene>
<feature type="region of interest" description="Disordered" evidence="1">
    <location>
        <begin position="39"/>
        <end position="129"/>
    </location>
</feature>
<feature type="signal peptide" evidence="2">
    <location>
        <begin position="1"/>
        <end position="22"/>
    </location>
</feature>
<proteinExistence type="predicted"/>
<feature type="compositionally biased region" description="Basic and acidic residues" evidence="1">
    <location>
        <begin position="254"/>
        <end position="266"/>
    </location>
</feature>
<reference evidence="3 4" key="1">
    <citation type="submission" date="2020-04" db="EMBL/GenBank/DDBJ databases">
        <title>Perkinsus olseni comparative genomics.</title>
        <authorList>
            <person name="Bogema D.R."/>
        </authorList>
    </citation>
    <scope>NUCLEOTIDE SEQUENCE [LARGE SCALE GENOMIC DNA]</scope>
    <source>
        <strain evidence="3">ATCC PRA-205</strain>
    </source>
</reference>
<evidence type="ECO:0008006" key="5">
    <source>
        <dbReference type="Google" id="ProtNLM"/>
    </source>
</evidence>
<feature type="compositionally biased region" description="Basic and acidic residues" evidence="1">
    <location>
        <begin position="441"/>
        <end position="455"/>
    </location>
</feature>
<feature type="region of interest" description="Disordered" evidence="1">
    <location>
        <begin position="414"/>
        <end position="466"/>
    </location>
</feature>
<comment type="caution">
    <text evidence="3">The sequence shown here is derived from an EMBL/GenBank/DDBJ whole genome shotgun (WGS) entry which is preliminary data.</text>
</comment>
<evidence type="ECO:0000313" key="3">
    <source>
        <dbReference type="EMBL" id="KAF4721116.1"/>
    </source>
</evidence>
<dbReference type="Gene3D" id="1.20.5.2050">
    <property type="match status" value="1"/>
</dbReference>
<dbReference type="EMBL" id="JABANM010021512">
    <property type="protein sequence ID" value="KAF4721116.1"/>
    <property type="molecule type" value="Genomic_DNA"/>
</dbReference>